<organism evidence="1 2">
    <name type="scientific">Rhipicephalus sanguineus</name>
    <name type="common">Brown dog tick</name>
    <name type="synonym">Ixodes sanguineus</name>
    <dbReference type="NCBI Taxonomy" id="34632"/>
    <lineage>
        <taxon>Eukaryota</taxon>
        <taxon>Metazoa</taxon>
        <taxon>Ecdysozoa</taxon>
        <taxon>Arthropoda</taxon>
        <taxon>Chelicerata</taxon>
        <taxon>Arachnida</taxon>
        <taxon>Acari</taxon>
        <taxon>Parasitiformes</taxon>
        <taxon>Ixodida</taxon>
        <taxon>Ixodoidea</taxon>
        <taxon>Ixodidae</taxon>
        <taxon>Rhipicephalinae</taxon>
        <taxon>Rhipicephalus</taxon>
        <taxon>Rhipicephalus</taxon>
    </lineage>
</organism>
<sequence length="283" mass="32129">MYKYVHWDRFRSMRGSEDRKGDTFEELLENLKSTVADATKEISLDREVPAMESRLAHLLEANNAWSERWKPQTLNRKLRSELTGVNKKIEEHSRKLSQGVGNAIYADEITIWSASGQLGTLEQNLEQALDTTERFLKNTRVKLSSSKSELLLCKHGPRKGQPLRSLLVHLHSREGRSVRRCNIIKVFGIVSGAYSGDNVGALKRTEKSVLNFTRVISRLASRRDGLKEDNLMKAFHAFLISCVTYAAPSLHWKKTEVNKIDTLIRTGLKRPATSLKRNASPLC</sequence>
<reference evidence="1" key="2">
    <citation type="submission" date="2021-09" db="EMBL/GenBank/DDBJ databases">
        <authorList>
            <person name="Jia N."/>
            <person name="Wang J."/>
            <person name="Shi W."/>
            <person name="Du L."/>
            <person name="Sun Y."/>
            <person name="Zhan W."/>
            <person name="Jiang J."/>
            <person name="Wang Q."/>
            <person name="Zhang B."/>
            <person name="Ji P."/>
            <person name="Sakyi L.B."/>
            <person name="Cui X."/>
            <person name="Yuan T."/>
            <person name="Jiang B."/>
            <person name="Yang W."/>
            <person name="Lam T.T.-Y."/>
            <person name="Chang Q."/>
            <person name="Ding S."/>
            <person name="Wang X."/>
            <person name="Zhu J."/>
            <person name="Ruan X."/>
            <person name="Zhao L."/>
            <person name="Wei J."/>
            <person name="Que T."/>
            <person name="Du C."/>
            <person name="Cheng J."/>
            <person name="Dai P."/>
            <person name="Han X."/>
            <person name="Huang E."/>
            <person name="Gao Y."/>
            <person name="Liu J."/>
            <person name="Shao H."/>
            <person name="Ye R."/>
            <person name="Li L."/>
            <person name="Wei W."/>
            <person name="Wang X."/>
            <person name="Wang C."/>
            <person name="Huo Q."/>
            <person name="Li W."/>
            <person name="Guo W."/>
            <person name="Chen H."/>
            <person name="Chen S."/>
            <person name="Zhou L."/>
            <person name="Zhou L."/>
            <person name="Ni X."/>
            <person name="Tian J."/>
            <person name="Zhou Y."/>
            <person name="Sheng Y."/>
            <person name="Liu T."/>
            <person name="Pan Y."/>
            <person name="Xia L."/>
            <person name="Li J."/>
            <person name="Zhao F."/>
            <person name="Cao W."/>
        </authorList>
    </citation>
    <scope>NUCLEOTIDE SEQUENCE</scope>
    <source>
        <strain evidence="1">Rsan-2018</strain>
        <tissue evidence="1">Larvae</tissue>
    </source>
</reference>
<dbReference type="AlphaFoldDB" id="A0A9D4T2E4"/>
<evidence type="ECO:0000313" key="2">
    <source>
        <dbReference type="Proteomes" id="UP000821837"/>
    </source>
</evidence>
<accession>A0A9D4T2E4</accession>
<reference evidence="1" key="1">
    <citation type="journal article" date="2020" name="Cell">
        <title>Large-Scale Comparative Analyses of Tick Genomes Elucidate Their Genetic Diversity and Vector Capacities.</title>
        <authorList>
            <consortium name="Tick Genome and Microbiome Consortium (TIGMIC)"/>
            <person name="Jia N."/>
            <person name="Wang J."/>
            <person name="Shi W."/>
            <person name="Du L."/>
            <person name="Sun Y."/>
            <person name="Zhan W."/>
            <person name="Jiang J.F."/>
            <person name="Wang Q."/>
            <person name="Zhang B."/>
            <person name="Ji P."/>
            <person name="Bell-Sakyi L."/>
            <person name="Cui X.M."/>
            <person name="Yuan T.T."/>
            <person name="Jiang B.G."/>
            <person name="Yang W.F."/>
            <person name="Lam T.T."/>
            <person name="Chang Q.C."/>
            <person name="Ding S.J."/>
            <person name="Wang X.J."/>
            <person name="Zhu J.G."/>
            <person name="Ruan X.D."/>
            <person name="Zhao L."/>
            <person name="Wei J.T."/>
            <person name="Ye R.Z."/>
            <person name="Que T.C."/>
            <person name="Du C.H."/>
            <person name="Zhou Y.H."/>
            <person name="Cheng J.X."/>
            <person name="Dai P.F."/>
            <person name="Guo W.B."/>
            <person name="Han X.H."/>
            <person name="Huang E.J."/>
            <person name="Li L.F."/>
            <person name="Wei W."/>
            <person name="Gao Y.C."/>
            <person name="Liu J.Z."/>
            <person name="Shao H.Z."/>
            <person name="Wang X."/>
            <person name="Wang C.C."/>
            <person name="Yang T.C."/>
            <person name="Huo Q.B."/>
            <person name="Li W."/>
            <person name="Chen H.Y."/>
            <person name="Chen S.E."/>
            <person name="Zhou L.G."/>
            <person name="Ni X.B."/>
            <person name="Tian J.H."/>
            <person name="Sheng Y."/>
            <person name="Liu T."/>
            <person name="Pan Y.S."/>
            <person name="Xia L.Y."/>
            <person name="Li J."/>
            <person name="Zhao F."/>
            <person name="Cao W.C."/>
        </authorList>
    </citation>
    <scope>NUCLEOTIDE SEQUENCE</scope>
    <source>
        <strain evidence="1">Rsan-2018</strain>
    </source>
</reference>
<dbReference type="Proteomes" id="UP000821837">
    <property type="component" value="Unassembled WGS sequence"/>
</dbReference>
<dbReference type="EMBL" id="JABSTV010001248">
    <property type="protein sequence ID" value="KAH7968940.1"/>
    <property type="molecule type" value="Genomic_DNA"/>
</dbReference>
<protein>
    <recommendedName>
        <fullName evidence="3">Tick transposon</fullName>
    </recommendedName>
</protein>
<evidence type="ECO:0008006" key="3">
    <source>
        <dbReference type="Google" id="ProtNLM"/>
    </source>
</evidence>
<dbReference type="VEuPathDB" id="VectorBase:RSAN_043926"/>
<keyword evidence="2" id="KW-1185">Reference proteome</keyword>
<comment type="caution">
    <text evidence="1">The sequence shown here is derived from an EMBL/GenBank/DDBJ whole genome shotgun (WGS) entry which is preliminary data.</text>
</comment>
<name>A0A9D4T2E4_RHISA</name>
<evidence type="ECO:0000313" key="1">
    <source>
        <dbReference type="EMBL" id="KAH7968940.1"/>
    </source>
</evidence>
<gene>
    <name evidence="1" type="ORF">HPB52_012925</name>
</gene>
<proteinExistence type="predicted"/>
<dbReference type="VEuPathDB" id="VectorBase:RSAN_040501"/>